<keyword evidence="3 6" id="KW-0238">DNA-binding</keyword>
<evidence type="ECO:0000256" key="5">
    <source>
        <dbReference type="ARBA" id="ARBA00023204"/>
    </source>
</evidence>
<keyword evidence="5 6" id="KW-0234">DNA repair</keyword>
<dbReference type="NCBIfam" id="TIGR00084">
    <property type="entry name" value="ruvA"/>
    <property type="match status" value="1"/>
</dbReference>
<dbReference type="HAMAP" id="MF_00031">
    <property type="entry name" value="DNA_HJ_migration_RuvA"/>
    <property type="match status" value="1"/>
</dbReference>
<protein>
    <recommendedName>
        <fullName evidence="6">Holliday junction branch migration complex subunit RuvA</fullName>
    </recommendedName>
</protein>
<evidence type="ECO:0000256" key="2">
    <source>
        <dbReference type="ARBA" id="ARBA00022763"/>
    </source>
</evidence>
<comment type="domain">
    <text evidence="6">Has three domains with a flexible linker between the domains II and III and assumes an 'L' shape. Domain III is highly mobile and contacts RuvB.</text>
</comment>
<comment type="subcellular location">
    <subcellularLocation>
        <location evidence="6">Cytoplasm</location>
    </subcellularLocation>
</comment>
<sequence>MKLYIIGEVVYKNKNNLILESKGEGYLMTVADEARFEVGQKVKMYLYEHRTEYLACTYGFKDFKERLLFIDLIAVEKVGPKIAMILLEKGWEYVARLIAEYNVKDLSSIQFISEKLANIICVQLSDKWAKICSNADNKRAEKSKMRDELSKTLFELGFKKAQIDLALRKVKPSDSIDNMIEESIRLIANTDGEEEIADGTQA</sequence>
<comment type="similarity">
    <text evidence="6">Belongs to the RuvA family.</text>
</comment>
<dbReference type="InterPro" id="IPR011114">
    <property type="entry name" value="RuvA_C"/>
</dbReference>
<dbReference type="InterPro" id="IPR013849">
    <property type="entry name" value="DNA_helicase_Holl-junc_RuvA_I"/>
</dbReference>
<feature type="domain" description="Holliday junction DNA helicase RuvA C-terminal" evidence="8">
    <location>
        <begin position="145"/>
        <end position="187"/>
    </location>
</feature>
<dbReference type="RefSeq" id="WP_305938188.1">
    <property type="nucleotide sequence ID" value="NZ_CP132191.1"/>
</dbReference>
<gene>
    <name evidence="6 9" type="primary">ruvA</name>
    <name evidence="9" type="ORF">Q8852_01240</name>
</gene>
<organism evidence="9 10">
    <name type="scientific">Mycoplasma seminis</name>
    <dbReference type="NCBI Taxonomy" id="512749"/>
    <lineage>
        <taxon>Bacteria</taxon>
        <taxon>Bacillati</taxon>
        <taxon>Mycoplasmatota</taxon>
        <taxon>Mollicutes</taxon>
        <taxon>Mycoplasmataceae</taxon>
        <taxon>Mycoplasma</taxon>
    </lineage>
</organism>
<feature type="region of interest" description="Domain II" evidence="6">
    <location>
        <begin position="62"/>
        <end position="139"/>
    </location>
</feature>
<comment type="subunit">
    <text evidence="6">Homotetramer. Forms an RuvA(8)-RuvB(12)-Holliday junction (HJ) complex. HJ DNA is sandwiched between 2 RuvA tetramers; dsDNA enters through RuvA and exits via RuvB. An RuvB hexamer assembles on each DNA strand where it exits the tetramer. Each RuvB hexamer is contacted by two RuvA subunits (via domain III) on 2 adjacent RuvB subunits; this complex drives branch migration. In the full resolvosome a probable DNA-RuvA(4)-RuvB(12)-RuvC(2) complex forms which resolves the HJ.</text>
</comment>
<evidence type="ECO:0000259" key="7">
    <source>
        <dbReference type="Pfam" id="PF01330"/>
    </source>
</evidence>
<keyword evidence="10" id="KW-1185">Reference proteome</keyword>
<dbReference type="SUPFAM" id="SSF47781">
    <property type="entry name" value="RuvA domain 2-like"/>
    <property type="match status" value="1"/>
</dbReference>
<dbReference type="EMBL" id="CP132191">
    <property type="protein sequence ID" value="WLP85763.1"/>
    <property type="molecule type" value="Genomic_DNA"/>
</dbReference>
<keyword evidence="9" id="KW-0378">Hydrolase</keyword>
<dbReference type="InterPro" id="IPR010994">
    <property type="entry name" value="RuvA_2-like"/>
</dbReference>
<keyword evidence="2 6" id="KW-0227">DNA damage</keyword>
<dbReference type="Gene3D" id="1.10.150.20">
    <property type="entry name" value="5' to 3' exonuclease, C-terminal subdomain"/>
    <property type="match status" value="1"/>
</dbReference>
<reference evidence="9" key="1">
    <citation type="submission" date="2023-08" db="EMBL/GenBank/DDBJ databases">
        <title>Complete genome sequence of Mycoplasma seminis 2200.</title>
        <authorList>
            <person name="Spergser J."/>
        </authorList>
    </citation>
    <scope>NUCLEOTIDE SEQUENCE [LARGE SCALE GENOMIC DNA]</scope>
    <source>
        <strain evidence="9">2200</strain>
    </source>
</reference>
<dbReference type="Pfam" id="PF01330">
    <property type="entry name" value="RuvA_N"/>
    <property type="match status" value="1"/>
</dbReference>
<comment type="function">
    <text evidence="6">The RuvA-RuvB-RuvC complex processes Holliday junction (HJ) DNA during genetic recombination and DNA repair, while the RuvA-RuvB complex plays an important role in the rescue of blocked DNA replication forks via replication fork reversal (RFR). RuvA specifically binds to HJ cruciform DNA, conferring on it an open structure. The RuvB hexamer acts as an ATP-dependent pump, pulling dsDNA into and through the RuvAB complex. HJ branch migration allows RuvC to scan DNA until it finds its consensus sequence, where it cleaves and resolves the cruciform DNA.</text>
</comment>
<name>A0ABY9HAY5_9MOLU</name>
<dbReference type="Pfam" id="PF14520">
    <property type="entry name" value="HHH_5"/>
    <property type="match status" value="1"/>
</dbReference>
<dbReference type="GO" id="GO:0016787">
    <property type="term" value="F:hydrolase activity"/>
    <property type="evidence" value="ECO:0007669"/>
    <property type="project" value="UniProtKB-KW"/>
</dbReference>
<comment type="caution">
    <text evidence="6">Lacks conserved residue(s) required for the propagation of feature annotation.</text>
</comment>
<dbReference type="GO" id="GO:0003678">
    <property type="term" value="F:DNA helicase activity"/>
    <property type="evidence" value="ECO:0007669"/>
    <property type="project" value="UniProtKB-EC"/>
</dbReference>
<feature type="domain" description="DNA helicase Holliday junction RuvA type" evidence="7">
    <location>
        <begin position="4"/>
        <end position="53"/>
    </location>
</feature>
<evidence type="ECO:0000256" key="4">
    <source>
        <dbReference type="ARBA" id="ARBA00023172"/>
    </source>
</evidence>
<evidence type="ECO:0000313" key="9">
    <source>
        <dbReference type="EMBL" id="WLP85763.1"/>
    </source>
</evidence>
<evidence type="ECO:0000256" key="3">
    <source>
        <dbReference type="ARBA" id="ARBA00023125"/>
    </source>
</evidence>
<dbReference type="Pfam" id="PF07499">
    <property type="entry name" value="RuvA_C"/>
    <property type="match status" value="1"/>
</dbReference>
<keyword evidence="1 6" id="KW-0963">Cytoplasm</keyword>
<evidence type="ECO:0000313" key="10">
    <source>
        <dbReference type="Proteomes" id="UP001237011"/>
    </source>
</evidence>
<keyword evidence="4 6" id="KW-0233">DNA recombination</keyword>
<proteinExistence type="inferred from homology"/>
<evidence type="ECO:0000259" key="8">
    <source>
        <dbReference type="Pfam" id="PF07499"/>
    </source>
</evidence>
<feature type="region of interest" description="Domain III" evidence="6">
    <location>
        <begin position="146"/>
        <end position="202"/>
    </location>
</feature>
<evidence type="ECO:0000256" key="1">
    <source>
        <dbReference type="ARBA" id="ARBA00022490"/>
    </source>
</evidence>
<accession>A0ABY9HAY5</accession>
<dbReference type="Proteomes" id="UP001237011">
    <property type="component" value="Chromosome"/>
</dbReference>
<evidence type="ECO:0000256" key="6">
    <source>
        <dbReference type="HAMAP-Rule" id="MF_00031"/>
    </source>
</evidence>
<dbReference type="InterPro" id="IPR000085">
    <property type="entry name" value="RuvA"/>
</dbReference>